<accession>M5PFE7</accession>
<dbReference type="Pfam" id="PF11122">
    <property type="entry name" value="Spore-coat_CotD"/>
    <property type="match status" value="1"/>
</dbReference>
<gene>
    <name evidence="1" type="ORF">BSONL12_00907</name>
</gene>
<dbReference type="PATRIC" id="fig|1274524.3.peg.194"/>
<sequence length="80" mass="9579">MLMYHCRPNVARPVVHPTKYCENHSFSKTIVPHIHPQHVTNVNHHKYEHVHYYPTSYSKYDPVTHHHSHCGKPCDHKGYW</sequence>
<proteinExistence type="predicted"/>
<evidence type="ECO:0000313" key="2">
    <source>
        <dbReference type="Proteomes" id="UP000011907"/>
    </source>
</evidence>
<dbReference type="EMBL" id="AOFM01000002">
    <property type="protein sequence ID" value="EME76300.1"/>
    <property type="molecule type" value="Genomic_DNA"/>
</dbReference>
<protein>
    <submittedName>
        <fullName evidence="1">Spore coat protein-like protein</fullName>
    </submittedName>
</protein>
<keyword evidence="1" id="KW-0167">Capsid protein</keyword>
<dbReference type="AlphaFoldDB" id="M5PFE7"/>
<keyword evidence="1" id="KW-0946">Virion</keyword>
<name>M5PFE7_9BACI</name>
<dbReference type="InterPro" id="IPR020108">
    <property type="entry name" value="Spore_coat_CotD"/>
</dbReference>
<reference evidence="1 2" key="1">
    <citation type="journal article" date="2013" name="Genome Announc.">
        <title>Draft Whole-Genome Sequence of Bacillus sonorensis Strain L12, a Source of Nonribosomal Lipopeptides.</title>
        <authorList>
            <person name="Adimpong D.B."/>
            <person name="Sorensen K.I."/>
            <person name="Nielsen D.S."/>
            <person name="Thorsen L."/>
            <person name="Rasmussen T.B."/>
            <person name="Derkx P.M."/>
            <person name="Jespersen L."/>
        </authorList>
    </citation>
    <scope>NUCLEOTIDE SEQUENCE [LARGE SCALE GENOMIC DNA]</scope>
    <source>
        <strain evidence="1 2">L12</strain>
    </source>
</reference>
<dbReference type="Proteomes" id="UP000011907">
    <property type="component" value="Unassembled WGS sequence"/>
</dbReference>
<comment type="caution">
    <text evidence="1">The sequence shown here is derived from an EMBL/GenBank/DDBJ whole genome shotgun (WGS) entry which is preliminary data.</text>
</comment>
<evidence type="ECO:0000313" key="1">
    <source>
        <dbReference type="EMBL" id="EME76300.1"/>
    </source>
</evidence>
<organism evidence="1 2">
    <name type="scientific">Bacillus sonorensis L12</name>
    <dbReference type="NCBI Taxonomy" id="1274524"/>
    <lineage>
        <taxon>Bacteria</taxon>
        <taxon>Bacillati</taxon>
        <taxon>Bacillota</taxon>
        <taxon>Bacilli</taxon>
        <taxon>Bacillales</taxon>
        <taxon>Bacillaceae</taxon>
        <taxon>Bacillus</taxon>
    </lineage>
</organism>